<accession>A0ABQ9IMA0</accession>
<dbReference type="InterPro" id="IPR036397">
    <property type="entry name" value="RNaseH_sf"/>
</dbReference>
<comment type="caution">
    <text evidence="1">The sequence shown here is derived from an EMBL/GenBank/DDBJ whole genome shotgun (WGS) entry which is preliminary data.</text>
</comment>
<proteinExistence type="predicted"/>
<reference evidence="1 2" key="1">
    <citation type="submission" date="2023-02" db="EMBL/GenBank/DDBJ databases">
        <title>LHISI_Scaffold_Assembly.</title>
        <authorList>
            <person name="Stuart O.P."/>
            <person name="Cleave R."/>
            <person name="Magrath M.J.L."/>
            <person name="Mikheyev A.S."/>
        </authorList>
    </citation>
    <scope>NUCLEOTIDE SEQUENCE [LARGE SCALE GENOMIC DNA]</scope>
    <source>
        <strain evidence="1">Daus_M_001</strain>
        <tissue evidence="1">Leg muscle</tissue>
    </source>
</reference>
<organism evidence="1 2">
    <name type="scientific">Dryococelus australis</name>
    <dbReference type="NCBI Taxonomy" id="614101"/>
    <lineage>
        <taxon>Eukaryota</taxon>
        <taxon>Metazoa</taxon>
        <taxon>Ecdysozoa</taxon>
        <taxon>Arthropoda</taxon>
        <taxon>Hexapoda</taxon>
        <taxon>Insecta</taxon>
        <taxon>Pterygota</taxon>
        <taxon>Neoptera</taxon>
        <taxon>Polyneoptera</taxon>
        <taxon>Phasmatodea</taxon>
        <taxon>Verophasmatodea</taxon>
        <taxon>Anareolatae</taxon>
        <taxon>Phasmatidae</taxon>
        <taxon>Eurycanthinae</taxon>
        <taxon>Dryococelus</taxon>
    </lineage>
</organism>
<dbReference type="Gene3D" id="3.30.420.10">
    <property type="entry name" value="Ribonuclease H-like superfamily/Ribonuclease H"/>
    <property type="match status" value="1"/>
</dbReference>
<sequence>MICFSSGAKKGQENKVEGVVASAEGAQGYSFELLQLSQRLDADGTVAECGNNCLLISCELWNRVTSEPDFLQRVITRDETWLFEYDHTTKRQSPERRISQLPLPKKAQICNLSVKSVLMVYYYYYYSYKEFDPPRRIMNLTFYLQVLGRLKKLGVRIGGETAYTLFVHENVQITHLQQ</sequence>
<evidence type="ECO:0000313" key="2">
    <source>
        <dbReference type="Proteomes" id="UP001159363"/>
    </source>
</evidence>
<keyword evidence="2" id="KW-1185">Reference proteome</keyword>
<evidence type="ECO:0000313" key="1">
    <source>
        <dbReference type="EMBL" id="KAJ8897825.1"/>
    </source>
</evidence>
<dbReference type="Proteomes" id="UP001159363">
    <property type="component" value="Chromosome 1"/>
</dbReference>
<protein>
    <submittedName>
        <fullName evidence="1">Uncharacterized protein</fullName>
    </submittedName>
</protein>
<gene>
    <name evidence="1" type="ORF">PR048_003178</name>
</gene>
<name>A0ABQ9IMA0_9NEOP</name>
<dbReference type="EMBL" id="JARBHB010000001">
    <property type="protein sequence ID" value="KAJ8897825.1"/>
    <property type="molecule type" value="Genomic_DNA"/>
</dbReference>